<evidence type="ECO:0000313" key="1">
    <source>
        <dbReference type="EMBL" id="MDR6300478.1"/>
    </source>
</evidence>
<evidence type="ECO:0000313" key="2">
    <source>
        <dbReference type="Proteomes" id="UP001257659"/>
    </source>
</evidence>
<accession>A0ABU1K7F5</accession>
<name>A0ABU1K7F5_9FLAO</name>
<dbReference type="Proteomes" id="UP001257659">
    <property type="component" value="Unassembled WGS sequence"/>
</dbReference>
<evidence type="ECO:0008006" key="3">
    <source>
        <dbReference type="Google" id="ProtNLM"/>
    </source>
</evidence>
<organism evidence="1 2">
    <name type="scientific">Mesonia maritima</name>
    <dbReference type="NCBI Taxonomy" id="1793873"/>
    <lineage>
        <taxon>Bacteria</taxon>
        <taxon>Pseudomonadati</taxon>
        <taxon>Bacteroidota</taxon>
        <taxon>Flavobacteriia</taxon>
        <taxon>Flavobacteriales</taxon>
        <taxon>Flavobacteriaceae</taxon>
        <taxon>Mesonia</taxon>
    </lineage>
</organism>
<reference evidence="1 2" key="1">
    <citation type="submission" date="2023-07" db="EMBL/GenBank/DDBJ databases">
        <title>Genomic Encyclopedia of Type Strains, Phase IV (KMG-IV): sequencing the most valuable type-strain genomes for metagenomic binning, comparative biology and taxonomic classification.</title>
        <authorList>
            <person name="Goeker M."/>
        </authorList>
    </citation>
    <scope>NUCLEOTIDE SEQUENCE [LARGE SCALE GENOMIC DNA]</scope>
    <source>
        <strain evidence="1 2">DSM 102814</strain>
    </source>
</reference>
<gene>
    <name evidence="1" type="ORF">GGR31_001109</name>
</gene>
<proteinExistence type="predicted"/>
<dbReference type="EMBL" id="JAVDQA010000002">
    <property type="protein sequence ID" value="MDR6300478.1"/>
    <property type="molecule type" value="Genomic_DNA"/>
</dbReference>
<sequence>MQKQQGFSIFFAFIFFNLTFGQSNISFELSEKKLQASNGEIVSFYVKLVNYENEEKNVFVDFKYDEQSIRLANTKESAYSLYARDSIFIPIKGIIAQRAEAGKTTLIEANLLNAEKQLLHSEKISVNVEERKMIRFYLNNENLIFENIGDTLSYEVRIDNLGNTKQRINLLSRFPKTPTSDQLERKRIEIESFHDTIIKLTQIVDKKMLKLDDFEISLKALYDNGDIFGTGRIHVNSVKQSRRYQEDLKQYDPNSFAQNNIVSFSGQKSRDNYQYFFYANNQFQLKKGTIQSNIDLNWWQTNELLLVRNTWVKYDSDHIGVKAGNLFRSDVVNLIGRGVEGYYKDNHDNRLEIGGLNKSYTLINNTQNSYGNAGWVDFSRKGGWLKDGYNVSMIYDDDPNQDYKLYIGTAQTNIINKEKLKLKASTSVSRSELHSNDSISKDGAAAELIFFAKKGRFTFNSNNYASSGYYAGLRKGALNFTERLTYNADKFNFWGLYNYLRFDPKQLNPDYFTLRDFTTVQYSLGVSRRMKKFSISLVPNYYIEERSGLLGSGTNLEKHQLKAKRVSINASYNDAISQQNISFNWEGGYYSTDLTNEEKPHFKFNLNYNWKFFNLSAYYQYNSFFLGEVFSKIRFNTTDKYEILNLVPTLQKSFFDNKLQIRGGVSYTSSTFTDPYLQLNGRIDYQLPANFNVYFSTFMSDFSTSYYNTSTMQFGVIKRFSKLKIDEKRHDLKVYVYYNNQNDSLVRKPAAGELLLVNGKAFRTNDKGMIRYKRLPEDSYNIHIFNTKEWYAADQTVDLIDDTEIIIGMDKTVTVKGNVSYKSSELSYNVPRELSSLTVTLINQKGETFKAKTDARGNFRVYVPEGKYKASIEMYNSASRVETIGQNQTLEAKTGELKNISFTFKVRDRKVERKKFKSSGF</sequence>
<keyword evidence="2" id="KW-1185">Reference proteome</keyword>
<dbReference type="RefSeq" id="WP_309727385.1">
    <property type="nucleotide sequence ID" value="NZ_JAVDQA010000002.1"/>
</dbReference>
<protein>
    <recommendedName>
        <fullName evidence="3">Carboxypeptidase regulatory-like domain-containing protein</fullName>
    </recommendedName>
</protein>
<comment type="caution">
    <text evidence="1">The sequence shown here is derived from an EMBL/GenBank/DDBJ whole genome shotgun (WGS) entry which is preliminary data.</text>
</comment>